<keyword evidence="3" id="KW-1185">Reference proteome</keyword>
<gene>
    <name evidence="2" type="ORF">R1flu_019163</name>
</gene>
<dbReference type="Proteomes" id="UP001605036">
    <property type="component" value="Unassembled WGS sequence"/>
</dbReference>
<evidence type="ECO:0000313" key="3">
    <source>
        <dbReference type="Proteomes" id="UP001605036"/>
    </source>
</evidence>
<protein>
    <submittedName>
        <fullName evidence="2">Uncharacterized protein</fullName>
    </submittedName>
</protein>
<accession>A0ABD1ZJD5</accession>
<evidence type="ECO:0000256" key="1">
    <source>
        <dbReference type="SAM" id="MobiDB-lite"/>
    </source>
</evidence>
<sequence>MTPTDKPKARKKTKMTNKDMIDLSNDDPQEAKREEETVFAERTLQIPKSDMIDNFMKSMTYGEQVVVPIF</sequence>
<name>A0ABD1ZJD5_9MARC</name>
<feature type="region of interest" description="Disordered" evidence="1">
    <location>
        <begin position="1"/>
        <end position="32"/>
    </location>
</feature>
<organism evidence="2 3">
    <name type="scientific">Riccia fluitans</name>
    <dbReference type="NCBI Taxonomy" id="41844"/>
    <lineage>
        <taxon>Eukaryota</taxon>
        <taxon>Viridiplantae</taxon>
        <taxon>Streptophyta</taxon>
        <taxon>Embryophyta</taxon>
        <taxon>Marchantiophyta</taxon>
        <taxon>Marchantiopsida</taxon>
        <taxon>Marchantiidae</taxon>
        <taxon>Marchantiales</taxon>
        <taxon>Ricciaceae</taxon>
        <taxon>Riccia</taxon>
    </lineage>
</organism>
<reference evidence="2 3" key="1">
    <citation type="submission" date="2024-09" db="EMBL/GenBank/DDBJ databases">
        <title>Chromosome-scale assembly of Riccia fluitans.</title>
        <authorList>
            <person name="Paukszto L."/>
            <person name="Sawicki J."/>
            <person name="Karawczyk K."/>
            <person name="Piernik-Szablinska J."/>
            <person name="Szczecinska M."/>
            <person name="Mazdziarz M."/>
        </authorList>
    </citation>
    <scope>NUCLEOTIDE SEQUENCE [LARGE SCALE GENOMIC DNA]</scope>
    <source>
        <strain evidence="2">Rf_01</strain>
        <tissue evidence="2">Aerial parts of the thallus</tissue>
    </source>
</reference>
<proteinExistence type="predicted"/>
<comment type="caution">
    <text evidence="2">The sequence shown here is derived from an EMBL/GenBank/DDBJ whole genome shotgun (WGS) entry which is preliminary data.</text>
</comment>
<evidence type="ECO:0000313" key="2">
    <source>
        <dbReference type="EMBL" id="KAL2651035.1"/>
    </source>
</evidence>
<dbReference type="EMBL" id="JBHFFA010000001">
    <property type="protein sequence ID" value="KAL2651035.1"/>
    <property type="molecule type" value="Genomic_DNA"/>
</dbReference>
<dbReference type="AlphaFoldDB" id="A0ABD1ZJD5"/>